<dbReference type="Pfam" id="PF04434">
    <property type="entry name" value="SWIM"/>
    <property type="match status" value="1"/>
</dbReference>
<accession>A0A0M4LID5</accession>
<protein>
    <submittedName>
        <fullName evidence="1">Zinc finger, SWIM domain protein</fullName>
    </submittedName>
</protein>
<dbReference type="AlphaFoldDB" id="A0A0M4LID5"/>
<name>A0A0M4LID5_BIFLI</name>
<proteinExistence type="predicted"/>
<dbReference type="GO" id="GO:0008270">
    <property type="term" value="F:zinc ion binding"/>
    <property type="evidence" value="ECO:0007669"/>
    <property type="project" value="InterPro"/>
</dbReference>
<sequence length="162" mass="19236">MTAEVDDGFFQLFERRIFVRGEAYYDAGKVDPPVMIAENLWHTVVRGNDDYQVDTRLRHGKVISAACTCQYSQRAMYCKHVAAVLIFMRESRRRELDESQDQVSEFPHEALNCVRWYTLHEFPKYRGLTEEDWHAVKRIFEVLYCIPDLDTTYTHEVMDTVW</sequence>
<organism evidence="1 2">
    <name type="scientific">Bifidobacterium longum subsp. infantis</name>
    <dbReference type="NCBI Taxonomy" id="1682"/>
    <lineage>
        <taxon>Bacteria</taxon>
        <taxon>Bacillati</taxon>
        <taxon>Actinomycetota</taxon>
        <taxon>Actinomycetes</taxon>
        <taxon>Bifidobacteriales</taxon>
        <taxon>Bifidobacteriaceae</taxon>
        <taxon>Bifidobacterium</taxon>
    </lineage>
</organism>
<dbReference type="InterPro" id="IPR007527">
    <property type="entry name" value="Znf_SWIM"/>
</dbReference>
<gene>
    <name evidence="1" type="ORF">RY67_2060</name>
</gene>
<reference evidence="1 2" key="1">
    <citation type="submission" date="2014-12" db="EMBL/GenBank/DDBJ databases">
        <title>Complete genome sequence of Bifidobacterium longum subsp. infantis BT1.</title>
        <authorList>
            <person name="Kim J.F."/>
            <person name="Kwak M.-J."/>
        </authorList>
    </citation>
    <scope>NUCLEOTIDE SEQUENCE [LARGE SCALE GENOMIC DNA]</scope>
    <source>
        <strain evidence="1 2">BT1</strain>
    </source>
</reference>
<dbReference type="EMBL" id="CP010411">
    <property type="protein sequence ID" value="ALE10058.1"/>
    <property type="molecule type" value="Genomic_DNA"/>
</dbReference>
<dbReference type="RefSeq" id="WP_060621118.1">
    <property type="nucleotide sequence ID" value="NZ_CP010411.1"/>
</dbReference>
<evidence type="ECO:0000313" key="1">
    <source>
        <dbReference type="EMBL" id="ALE10058.1"/>
    </source>
</evidence>
<dbReference type="Proteomes" id="UP000067206">
    <property type="component" value="Chromosome"/>
</dbReference>
<evidence type="ECO:0000313" key="2">
    <source>
        <dbReference type="Proteomes" id="UP000067206"/>
    </source>
</evidence>
<dbReference type="PROSITE" id="PS50966">
    <property type="entry name" value="ZF_SWIM"/>
    <property type="match status" value="1"/>
</dbReference>